<evidence type="ECO:0000259" key="2">
    <source>
        <dbReference type="Pfam" id="PF10633"/>
    </source>
</evidence>
<dbReference type="EMBL" id="FOEP01000005">
    <property type="protein sequence ID" value="SEQ23859.1"/>
    <property type="molecule type" value="Genomic_DNA"/>
</dbReference>
<dbReference type="STRING" id="657014.SAMN04488092_10514"/>
<evidence type="ECO:0000313" key="4">
    <source>
        <dbReference type="Proteomes" id="UP000198634"/>
    </source>
</evidence>
<dbReference type="InterPro" id="IPR047589">
    <property type="entry name" value="DUF11_rpt"/>
</dbReference>
<dbReference type="NCBIfam" id="TIGR01451">
    <property type="entry name" value="B_ant_repeat"/>
    <property type="match status" value="1"/>
</dbReference>
<protein>
    <submittedName>
        <fullName evidence="3">Conserved repeat domain-containing protein</fullName>
    </submittedName>
</protein>
<feature type="domain" description="Alpha-galactosidase NEW3" evidence="2">
    <location>
        <begin position="528"/>
        <end position="605"/>
    </location>
</feature>
<name>A0A1H9EDY8_9RHOB</name>
<keyword evidence="4" id="KW-1185">Reference proteome</keyword>
<evidence type="ECO:0000256" key="1">
    <source>
        <dbReference type="SAM" id="SignalP"/>
    </source>
</evidence>
<gene>
    <name evidence="3" type="ORF">SAMN04488092_10514</name>
</gene>
<accession>A0A1H9EDY8</accession>
<dbReference type="Pfam" id="PF10633">
    <property type="entry name" value="NPCBM_assoc"/>
    <property type="match status" value="1"/>
</dbReference>
<reference evidence="3 4" key="1">
    <citation type="submission" date="2016-10" db="EMBL/GenBank/DDBJ databases">
        <authorList>
            <person name="de Groot N.N."/>
        </authorList>
    </citation>
    <scope>NUCLEOTIDE SEQUENCE [LARGE SCALE GENOMIC DNA]</scope>
    <source>
        <strain evidence="3 4">DSM 22007</strain>
    </source>
</reference>
<dbReference type="Proteomes" id="UP000198634">
    <property type="component" value="Unassembled WGS sequence"/>
</dbReference>
<dbReference type="RefSeq" id="WP_245776357.1">
    <property type="nucleotide sequence ID" value="NZ_FOEP01000005.1"/>
</dbReference>
<dbReference type="InterPro" id="IPR018905">
    <property type="entry name" value="A-galactase_NEW3"/>
</dbReference>
<feature type="chain" id="PRO_5009300836" evidence="1">
    <location>
        <begin position="27"/>
        <end position="874"/>
    </location>
</feature>
<dbReference type="AlphaFoldDB" id="A0A1H9EDY8"/>
<proteinExistence type="predicted"/>
<sequence>MKHSHNFMATASTLAIISLVGSVAYAAPEAGSVIGNQAVATYTNSAGDTITVTSNKVETIVQQVAGVTLTSDNTEEIAPGGKAFLPHIITNDGNGPDSFSLTAVEGAGDFDFASVTFYPDADMNGVADSATPITVTPTLAPGEQFGIVIDATAPSTAVAGDIETLAITTTSTLDGTISSDNLDTLTVANGAIMELVKSMVVDKSAGDPNIVDQGDTVEITLTYSNTGLAPSVDYSVEDVLDLRLPYTVASAQWSDRVVAGGLDETNGTGIDATNGSGETIAYQYNSANNTIDFAVSNVASGRTGSVTFEVTIGALAEAGLIENIATQSDNTGVYPPSNTASVYVDEQFAHVIDDTFTQTDTTVVRSLTDDGAAGDDVVTESSDVSQGGVIAFEFVIGNDSNQTDSYALDVVNGDFPTGTTFRFVGSDGVTPIVGSVGPLAAGDATKVTLLATLPTDATPTAAGATNYTASVSATSDQGGAVNTSAAEFDGAVLAAAVDLVNVNTGNEGTGAEPYSDGVAAPWVTELTDPGQAVTFPMSITNQGPTSDSYNLSLATPLPTGWTYEFQLADGTVVTNTGTIRAGDTADFFVVVTPAADAPPLTELVEIALVSPVSEQGDTIVNAVTVNEIVDVSIVASQTVQAAPGGVVDILHTVTNNGNINITEGAILQTGLTEFSGTIYWDQNGDGVLDSSDPVVDNFDDIGGLAAGDTATLIYRVQVASTPGMSEIGTLALGDSLNGATKSDADTANNAVADQIVIVSGDVTLVKTQAIDPACNGNPGTFTKERQDVEPNQCIRYRVVASNSGTSPVDSVEIKDLIPTYTALETACGAACDPTVAPVAGSAVNAATPGSISSTHGTVDPGSFAQLEFTVRVDN</sequence>
<keyword evidence="1" id="KW-0732">Signal</keyword>
<feature type="signal peptide" evidence="1">
    <location>
        <begin position="1"/>
        <end position="26"/>
    </location>
</feature>
<evidence type="ECO:0000313" key="3">
    <source>
        <dbReference type="EMBL" id="SEQ23859.1"/>
    </source>
</evidence>
<organism evidence="3 4">
    <name type="scientific">Thalassovita taeanensis</name>
    <dbReference type="NCBI Taxonomy" id="657014"/>
    <lineage>
        <taxon>Bacteria</taxon>
        <taxon>Pseudomonadati</taxon>
        <taxon>Pseudomonadota</taxon>
        <taxon>Alphaproteobacteria</taxon>
        <taxon>Rhodobacterales</taxon>
        <taxon>Roseobacteraceae</taxon>
        <taxon>Thalassovita</taxon>
    </lineage>
</organism>